<sequence>MKISFSGARKQNKVSVIGSSILTIALIKNETLFYLELKTCFAKFKMIALLKTKRCFAVWQAIIGPSFLTRGHREMA</sequence>
<comment type="caution">
    <text evidence="1">The sequence shown here is derived from an EMBL/GenBank/DDBJ whole genome shotgun (WGS) entry which is preliminary data.</text>
</comment>
<reference evidence="1 2" key="1">
    <citation type="submission" date="2019-08" db="EMBL/GenBank/DDBJ databases">
        <title>Prevalence, distribution, and phylogeny of type two toxin-antitoxin genes possessed by Cronobacter species where C. sakazakii homologs follow sequence type lineages.</title>
        <authorList>
            <person name="Finkelstein S."/>
            <person name="Negrete F."/>
            <person name="Jang H."/>
            <person name="Gopinath G.R."/>
            <person name="Tall B.D."/>
        </authorList>
    </citation>
    <scope>NUCLEOTIDE SEQUENCE [LARGE SCALE GENOMIC DNA]</scope>
    <source>
        <strain evidence="1 2">MOD1_GK1257</strain>
    </source>
</reference>
<accession>A0ABQ6TZE7</accession>
<gene>
    <name evidence="1" type="ORF">FZI19_10555</name>
</gene>
<proteinExistence type="predicted"/>
<evidence type="ECO:0000313" key="2">
    <source>
        <dbReference type="Proteomes" id="UP000469927"/>
    </source>
</evidence>
<dbReference type="EMBL" id="WAGD01000029">
    <property type="protein sequence ID" value="KAB0879467.1"/>
    <property type="molecule type" value="Genomic_DNA"/>
</dbReference>
<protein>
    <submittedName>
        <fullName evidence="1">Uncharacterized protein</fullName>
    </submittedName>
</protein>
<keyword evidence="2" id="KW-1185">Reference proteome</keyword>
<name>A0ABQ6TZE7_9ENTR</name>
<organism evidence="1 2">
    <name type="scientific">Cronobacter muytjensii</name>
    <dbReference type="NCBI Taxonomy" id="413501"/>
    <lineage>
        <taxon>Bacteria</taxon>
        <taxon>Pseudomonadati</taxon>
        <taxon>Pseudomonadota</taxon>
        <taxon>Gammaproteobacteria</taxon>
        <taxon>Enterobacterales</taxon>
        <taxon>Enterobacteriaceae</taxon>
        <taxon>Cronobacter</taxon>
    </lineage>
</organism>
<evidence type="ECO:0000313" key="1">
    <source>
        <dbReference type="EMBL" id="KAB0879467.1"/>
    </source>
</evidence>
<dbReference type="Proteomes" id="UP000469927">
    <property type="component" value="Unassembled WGS sequence"/>
</dbReference>